<dbReference type="HOGENOM" id="CLU_020626_1_1_9"/>
<evidence type="ECO:0000256" key="3">
    <source>
        <dbReference type="ARBA" id="ARBA00023125"/>
    </source>
</evidence>
<dbReference type="eggNOG" id="COG4584">
    <property type="taxonomic scope" value="Bacteria"/>
</dbReference>
<dbReference type="RefSeq" id="WP_021619357.1">
    <property type="nucleotide sequence ID" value="NZ_KE952677.1"/>
</dbReference>
<feature type="domain" description="Integrase catalytic" evidence="6">
    <location>
        <begin position="111"/>
        <end position="285"/>
    </location>
</feature>
<dbReference type="PROSITE" id="PS50994">
    <property type="entry name" value="INTEGRASE"/>
    <property type="match status" value="1"/>
</dbReference>
<keyword evidence="3" id="KW-0238">DNA-binding</keyword>
<name>U1Y451_ANEAE</name>
<keyword evidence="4" id="KW-0233">DNA recombination</keyword>
<dbReference type="GeneID" id="92837493"/>
<dbReference type="SUPFAM" id="SSF53098">
    <property type="entry name" value="Ribonuclease H-like"/>
    <property type="match status" value="1"/>
</dbReference>
<dbReference type="InterPro" id="IPR017894">
    <property type="entry name" value="HTH_IS21_transposase_type"/>
</dbReference>
<dbReference type="Pfam" id="PF00665">
    <property type="entry name" value="rve"/>
    <property type="match status" value="1"/>
</dbReference>
<comment type="similarity">
    <text evidence="1">Belongs to the transposase IS21/IS408/IS1162 family.</text>
</comment>
<proteinExistence type="inferred from homology"/>
<dbReference type="PANTHER" id="PTHR35004:SF6">
    <property type="entry name" value="TRANSPOSASE"/>
    <property type="match status" value="1"/>
</dbReference>
<dbReference type="AlphaFoldDB" id="U1Y451"/>
<dbReference type="GO" id="GO:0032196">
    <property type="term" value="P:transposition"/>
    <property type="evidence" value="ECO:0007669"/>
    <property type="project" value="UniProtKB-KW"/>
</dbReference>
<dbReference type="PANTHER" id="PTHR35004">
    <property type="entry name" value="TRANSPOSASE RV3428C-RELATED"/>
    <property type="match status" value="1"/>
</dbReference>
<keyword evidence="8" id="KW-1185">Reference proteome</keyword>
<organism evidence="7 8">
    <name type="scientific">Aneurinibacillus aneurinilyticus ATCC 12856</name>
    <dbReference type="NCBI Taxonomy" id="649747"/>
    <lineage>
        <taxon>Bacteria</taxon>
        <taxon>Bacillati</taxon>
        <taxon>Bacillota</taxon>
        <taxon>Bacilli</taxon>
        <taxon>Bacillales</taxon>
        <taxon>Paenibacillaceae</taxon>
        <taxon>Aneurinibacillus group</taxon>
        <taxon>Aneurinibacillus</taxon>
    </lineage>
</organism>
<dbReference type="GO" id="GO:0015074">
    <property type="term" value="P:DNA integration"/>
    <property type="evidence" value="ECO:0007669"/>
    <property type="project" value="InterPro"/>
</dbReference>
<evidence type="ECO:0000256" key="1">
    <source>
        <dbReference type="ARBA" id="ARBA00009277"/>
    </source>
</evidence>
<dbReference type="Gene3D" id="3.30.420.10">
    <property type="entry name" value="Ribonuclease H-like superfamily/Ribonuclease H"/>
    <property type="match status" value="1"/>
</dbReference>
<evidence type="ECO:0000313" key="7">
    <source>
        <dbReference type="EMBL" id="ERI05696.1"/>
    </source>
</evidence>
<gene>
    <name evidence="7" type="ORF">HMPREF0083_05543</name>
</gene>
<dbReference type="GO" id="GO:0006310">
    <property type="term" value="P:DNA recombination"/>
    <property type="evidence" value="ECO:0007669"/>
    <property type="project" value="UniProtKB-KW"/>
</dbReference>
<dbReference type="NCBIfam" id="NF033546">
    <property type="entry name" value="transpos_IS21"/>
    <property type="match status" value="1"/>
</dbReference>
<reference evidence="7 8" key="1">
    <citation type="submission" date="2013-08" db="EMBL/GenBank/DDBJ databases">
        <authorList>
            <person name="Weinstock G."/>
            <person name="Sodergren E."/>
            <person name="Wylie T."/>
            <person name="Fulton L."/>
            <person name="Fulton R."/>
            <person name="Fronick C."/>
            <person name="O'Laughlin M."/>
            <person name="Godfrey J."/>
            <person name="Miner T."/>
            <person name="Herter B."/>
            <person name="Appelbaum E."/>
            <person name="Cordes M."/>
            <person name="Lek S."/>
            <person name="Wollam A."/>
            <person name="Pepin K.H."/>
            <person name="Palsikar V.B."/>
            <person name="Mitreva M."/>
            <person name="Wilson R.K."/>
        </authorList>
    </citation>
    <scope>NUCLEOTIDE SEQUENCE [LARGE SCALE GENOMIC DNA]</scope>
    <source>
        <strain evidence="7 8">ATCC 12856</strain>
    </source>
</reference>
<dbReference type="InterPro" id="IPR001584">
    <property type="entry name" value="Integrase_cat-core"/>
</dbReference>
<accession>U1Y451</accession>
<dbReference type="Proteomes" id="UP000016511">
    <property type="component" value="Unassembled WGS sequence"/>
</dbReference>
<dbReference type="InterPro" id="IPR012337">
    <property type="entry name" value="RNaseH-like_sf"/>
</dbReference>
<sequence length="397" mass="46478">MITKGDYLLIKDLFARGMSISDIAKKLEIDRKTVRKYLNGEAPTRKPRTRNSKLDPYKNYILRRMREDEVLNSEVLLREIKQQGYQGGRTILKDFMQPFRVQKKSRQTIRYETVPGEQMQVDWKHVGEYIIAGERVQLSMFVAILSYSRMKYARFTISQDREHLLDCLADAFEYFGGVTRKILFDNMRTIMDGREAGQVKWNEAFLDFANYYGFFPRACKPYRAQTKGKVERAIQFIANNFFHSVTFSSLEDLNQQLLRWLDSVGNRKINTTTNAVPQELWLKEELHSILEMPRYDTSYKSYRKVHLDGTFSYKGETWRVPLTYVGAEILVKENLSGDIFLFHKGEKIQLNENVVYFPSKEKKRPKQRIPAVISASSYSVEVRPLSAYEDLLKGDLP</sequence>
<evidence type="ECO:0000259" key="6">
    <source>
        <dbReference type="PROSITE" id="PS50994"/>
    </source>
</evidence>
<feature type="domain" description="HTH IS21-type" evidence="5">
    <location>
        <begin position="5"/>
        <end position="65"/>
    </location>
</feature>
<protein>
    <submittedName>
        <fullName evidence="7">Integrase core domain protein</fullName>
    </submittedName>
</protein>
<evidence type="ECO:0000259" key="5">
    <source>
        <dbReference type="PROSITE" id="PS50531"/>
    </source>
</evidence>
<evidence type="ECO:0000256" key="4">
    <source>
        <dbReference type="ARBA" id="ARBA00023172"/>
    </source>
</evidence>
<dbReference type="PROSITE" id="PS50531">
    <property type="entry name" value="HTH_IS21"/>
    <property type="match status" value="1"/>
</dbReference>
<dbReference type="Gene3D" id="1.10.10.60">
    <property type="entry name" value="Homeodomain-like"/>
    <property type="match status" value="1"/>
</dbReference>
<comment type="caution">
    <text evidence="7">The sequence shown here is derived from an EMBL/GenBank/DDBJ whole genome shotgun (WGS) entry which is preliminary data.</text>
</comment>
<dbReference type="InterPro" id="IPR036397">
    <property type="entry name" value="RNaseH_sf"/>
</dbReference>
<dbReference type="GO" id="GO:0003677">
    <property type="term" value="F:DNA binding"/>
    <property type="evidence" value="ECO:0007669"/>
    <property type="project" value="UniProtKB-KW"/>
</dbReference>
<dbReference type="EMBL" id="AWSJ01000347">
    <property type="protein sequence ID" value="ERI05696.1"/>
    <property type="molecule type" value="Genomic_DNA"/>
</dbReference>
<evidence type="ECO:0000256" key="2">
    <source>
        <dbReference type="ARBA" id="ARBA00022578"/>
    </source>
</evidence>
<dbReference type="STRING" id="649747.HMPREF0083_05543"/>
<evidence type="ECO:0000313" key="8">
    <source>
        <dbReference type="Proteomes" id="UP000016511"/>
    </source>
</evidence>
<keyword evidence="2" id="KW-0815">Transposition</keyword>
<dbReference type="PATRIC" id="fig|649747.3.peg.4984"/>